<dbReference type="PANTHER" id="PTHR35897:SF1">
    <property type="entry name" value="METHYLTRANSFERASE AUSD"/>
    <property type="match status" value="1"/>
</dbReference>
<dbReference type="SUPFAM" id="SSF53335">
    <property type="entry name" value="S-adenosyl-L-methionine-dependent methyltransferases"/>
    <property type="match status" value="1"/>
</dbReference>
<protein>
    <recommendedName>
        <fullName evidence="7">Methyltransferase domain-containing protein</fullName>
    </recommendedName>
</protein>
<dbReference type="Gene3D" id="3.40.50.150">
    <property type="entry name" value="Vaccinia Virus protein VP39"/>
    <property type="match status" value="1"/>
</dbReference>
<comment type="pathway">
    <text evidence="1">Secondary metabolite biosynthesis.</text>
</comment>
<keyword evidence="2" id="KW-0808">Transferase</keyword>
<evidence type="ECO:0000256" key="3">
    <source>
        <dbReference type="ARBA" id="ARBA00022691"/>
    </source>
</evidence>
<gene>
    <name evidence="5" type="ORF">F5878DRAFT_363699</name>
</gene>
<dbReference type="Proteomes" id="UP001163846">
    <property type="component" value="Unassembled WGS sequence"/>
</dbReference>
<dbReference type="GO" id="GO:0016740">
    <property type="term" value="F:transferase activity"/>
    <property type="evidence" value="ECO:0007669"/>
    <property type="project" value="UniProtKB-KW"/>
</dbReference>
<evidence type="ECO:0000256" key="2">
    <source>
        <dbReference type="ARBA" id="ARBA00022679"/>
    </source>
</evidence>
<organism evidence="5 6">
    <name type="scientific">Lentinula raphanica</name>
    <dbReference type="NCBI Taxonomy" id="153919"/>
    <lineage>
        <taxon>Eukaryota</taxon>
        <taxon>Fungi</taxon>
        <taxon>Dikarya</taxon>
        <taxon>Basidiomycota</taxon>
        <taxon>Agaricomycotina</taxon>
        <taxon>Agaricomycetes</taxon>
        <taxon>Agaricomycetidae</taxon>
        <taxon>Agaricales</taxon>
        <taxon>Marasmiineae</taxon>
        <taxon>Omphalotaceae</taxon>
        <taxon>Lentinula</taxon>
    </lineage>
</organism>
<dbReference type="AlphaFoldDB" id="A0AA38P118"/>
<comment type="caution">
    <text evidence="5">The sequence shown here is derived from an EMBL/GenBank/DDBJ whole genome shotgun (WGS) entry which is preliminary data.</text>
</comment>
<evidence type="ECO:0000313" key="5">
    <source>
        <dbReference type="EMBL" id="KAJ3834353.1"/>
    </source>
</evidence>
<proteinExistence type="inferred from homology"/>
<dbReference type="InterPro" id="IPR029063">
    <property type="entry name" value="SAM-dependent_MTases_sf"/>
</dbReference>
<comment type="similarity">
    <text evidence="4">Belongs to the class I-like SAM-binding methyltransferase superfamily.</text>
</comment>
<evidence type="ECO:0000256" key="4">
    <source>
        <dbReference type="ARBA" id="ARBA00038314"/>
    </source>
</evidence>
<dbReference type="InterPro" id="IPR051654">
    <property type="entry name" value="Meroterpenoid_MTases"/>
</dbReference>
<keyword evidence="3" id="KW-0949">S-adenosyl-L-methionine</keyword>
<sequence>MASSRFEVDPEDLSLLQTLTRISNVEELEEHISSVQNKANRIHNYPCIGLFVFTKFNIKLAPKYHHVLSLVKSHTDAIFLDVGCCVGNALRKVVADGWPVENTIGIDLYKEFWDIGHEMFKSTPDSFPAGFVGGDIFDDTTLAPSFDPSNKASTISSLESLNLRSLTSLTPLRHRVSAIYVCNVFHLFNVEKQLDLAKRLVSLLMRRSGSVIFGSHGVVPAQRAQTLDPGPTSFHSAKSFASMWTTVFEPGSVEVSWEVKARPRKKLSVLGEWDIISWSVTWI</sequence>
<dbReference type="PANTHER" id="PTHR35897">
    <property type="entry name" value="METHYLTRANSFERASE AUSD"/>
    <property type="match status" value="1"/>
</dbReference>
<keyword evidence="6" id="KW-1185">Reference proteome</keyword>
<reference evidence="5" key="1">
    <citation type="submission" date="2022-08" db="EMBL/GenBank/DDBJ databases">
        <authorList>
            <consortium name="DOE Joint Genome Institute"/>
            <person name="Min B."/>
            <person name="Riley R."/>
            <person name="Sierra-Patev S."/>
            <person name="Naranjo-Ortiz M."/>
            <person name="Looney B."/>
            <person name="Konkel Z."/>
            <person name="Slot J.C."/>
            <person name="Sakamoto Y."/>
            <person name="Steenwyk J.L."/>
            <person name="Rokas A."/>
            <person name="Carro J."/>
            <person name="Camarero S."/>
            <person name="Ferreira P."/>
            <person name="Molpeceres G."/>
            <person name="Ruiz-Duenas F.J."/>
            <person name="Serrano A."/>
            <person name="Henrissat B."/>
            <person name="Drula E."/>
            <person name="Hughes K.W."/>
            <person name="Mata J.L."/>
            <person name="Ishikawa N.K."/>
            <person name="Vargas-Isla R."/>
            <person name="Ushijima S."/>
            <person name="Smith C.A."/>
            <person name="Ahrendt S."/>
            <person name="Andreopoulos W."/>
            <person name="He G."/>
            <person name="Labutti K."/>
            <person name="Lipzen A."/>
            <person name="Ng V."/>
            <person name="Sandor L."/>
            <person name="Barry K."/>
            <person name="Martinez A.T."/>
            <person name="Xiao Y."/>
            <person name="Gibbons J.G."/>
            <person name="Terashima K."/>
            <person name="Hibbett D.S."/>
            <person name="Grigoriev I.V."/>
        </authorList>
    </citation>
    <scope>NUCLEOTIDE SEQUENCE</scope>
    <source>
        <strain evidence="5">TFB9207</strain>
    </source>
</reference>
<evidence type="ECO:0000256" key="1">
    <source>
        <dbReference type="ARBA" id="ARBA00005179"/>
    </source>
</evidence>
<accession>A0AA38P118</accession>
<dbReference type="EMBL" id="MU806544">
    <property type="protein sequence ID" value="KAJ3834353.1"/>
    <property type="molecule type" value="Genomic_DNA"/>
</dbReference>
<evidence type="ECO:0008006" key="7">
    <source>
        <dbReference type="Google" id="ProtNLM"/>
    </source>
</evidence>
<evidence type="ECO:0000313" key="6">
    <source>
        <dbReference type="Proteomes" id="UP001163846"/>
    </source>
</evidence>
<name>A0AA38P118_9AGAR</name>